<dbReference type="FunFam" id="1.10.3210.10:FF:000008">
    <property type="entry name" value="3'-5' exoribonuclease YhaM"/>
    <property type="match status" value="1"/>
</dbReference>
<evidence type="ECO:0000313" key="4">
    <source>
        <dbReference type="Proteomes" id="UP000199749"/>
    </source>
</evidence>
<dbReference type="AlphaFoldDB" id="A0A1B2A895"/>
<dbReference type="Pfam" id="PF01966">
    <property type="entry name" value="HD"/>
    <property type="match status" value="1"/>
</dbReference>
<dbReference type="GO" id="GO:0031125">
    <property type="term" value="P:rRNA 3'-end processing"/>
    <property type="evidence" value="ECO:0007669"/>
    <property type="project" value="TreeGrafter"/>
</dbReference>
<dbReference type="InterPro" id="IPR006674">
    <property type="entry name" value="HD_domain"/>
</dbReference>
<dbReference type="Gene3D" id="1.10.3210.10">
    <property type="entry name" value="Hypothetical protein af1432"/>
    <property type="match status" value="1"/>
</dbReference>
<dbReference type="OrthoDB" id="9778453at2"/>
<dbReference type="PANTHER" id="PTHR37294:SF1">
    <property type="entry name" value="3'-5' EXORIBONUCLEASE YHAM"/>
    <property type="match status" value="1"/>
</dbReference>
<dbReference type="InterPro" id="IPR050798">
    <property type="entry name" value="YhaM_exoribonuc/phosphodiest"/>
</dbReference>
<sequence>MTAKKLFDYQNDENLDLFVLIKTADVRIAKNGKQFIAFTFQDQSGQIGGKYWDASDEDVAKFTAGQVIHLQGKRELYQNNPQVKIYKLRLTTGDEPQTVDQFIPKAPVQVTEMQDEFGAMLFEITNPNWQRLVRHLMQKHQAEFFSFPAAKTNHHAFSGGLAYHTLSMLRLAKTIAAQYPQIDEALLYAGVILHDLGKTLELSGPVSTEYTVRGNLIGHIVLVDEEIVRACDTLKIDVNAEDMLLLRHVILAHHGLMEYGSPVRPQVLEAEVLHQIDELDASITMMTQSLQHAEAGQFTERLFAMDGRRFYRPVEDPNLDQPTE</sequence>
<accession>A0A1B2A895</accession>
<dbReference type="SUPFAM" id="SSF109604">
    <property type="entry name" value="HD-domain/PDEase-like"/>
    <property type="match status" value="1"/>
</dbReference>
<dbReference type="GO" id="GO:0004527">
    <property type="term" value="F:exonuclease activity"/>
    <property type="evidence" value="ECO:0007669"/>
    <property type="project" value="UniProtKB-KW"/>
</dbReference>
<keyword evidence="1" id="KW-0378">Hydrolase</keyword>
<evidence type="ECO:0000313" key="3">
    <source>
        <dbReference type="EMBL" id="ASN60465.1"/>
    </source>
</evidence>
<protein>
    <submittedName>
        <fullName evidence="3">3'-5' exonuclease</fullName>
    </submittedName>
</protein>
<organism evidence="3 4">
    <name type="scientific">Latilactobacillus curvatus</name>
    <name type="common">Lactobacillus curvatus</name>
    <dbReference type="NCBI Taxonomy" id="28038"/>
    <lineage>
        <taxon>Bacteria</taxon>
        <taxon>Bacillati</taxon>
        <taxon>Bacillota</taxon>
        <taxon>Bacilli</taxon>
        <taxon>Lactobacillales</taxon>
        <taxon>Lactobacillaceae</taxon>
        <taxon>Latilactobacillus</taxon>
    </lineage>
</organism>
<dbReference type="PANTHER" id="PTHR37294">
    <property type="entry name" value="3'-5' EXORIBONUCLEASE YHAM"/>
    <property type="match status" value="1"/>
</dbReference>
<evidence type="ECO:0000256" key="1">
    <source>
        <dbReference type="ARBA" id="ARBA00022801"/>
    </source>
</evidence>
<dbReference type="EMBL" id="CP022474">
    <property type="protein sequence ID" value="ASN60465.1"/>
    <property type="molecule type" value="Genomic_DNA"/>
</dbReference>
<name>A0A1B2A895_LATCU</name>
<dbReference type="InterPro" id="IPR003607">
    <property type="entry name" value="HD/PDEase_dom"/>
</dbReference>
<dbReference type="Proteomes" id="UP000199749">
    <property type="component" value="Chromosome"/>
</dbReference>
<dbReference type="PROSITE" id="PS51831">
    <property type="entry name" value="HD"/>
    <property type="match status" value="1"/>
</dbReference>
<dbReference type="Pfam" id="PF01336">
    <property type="entry name" value="tRNA_anti-codon"/>
    <property type="match status" value="1"/>
</dbReference>
<dbReference type="RefSeq" id="WP_054644509.1">
    <property type="nucleotide sequence ID" value="NZ_BJOQ01000021.1"/>
</dbReference>
<gene>
    <name evidence="3" type="ORF">CG419_07305</name>
</gene>
<keyword evidence="2 3" id="KW-0540">Nuclease</keyword>
<reference evidence="3 4" key="1">
    <citation type="submission" date="2017-07" db="EMBL/GenBank/DDBJ databases">
        <title>Lactobacillus curvatus MRS6 whole genome.</title>
        <authorList>
            <person name="Jans C."/>
            <person name="Lagler S."/>
            <person name="Lacroix C."/>
            <person name="Meile L."/>
            <person name="Stevens M.J.A."/>
        </authorList>
    </citation>
    <scope>NUCLEOTIDE SEQUENCE [LARGE SCALE GENOMIC DNA]</scope>
    <source>
        <strain evidence="3 4">MRS6</strain>
    </source>
</reference>
<dbReference type="SMART" id="SM00471">
    <property type="entry name" value="HDc"/>
    <property type="match status" value="1"/>
</dbReference>
<dbReference type="GeneID" id="49609986"/>
<dbReference type="InterPro" id="IPR004365">
    <property type="entry name" value="NA-bd_OB_tRNA"/>
</dbReference>
<evidence type="ECO:0000256" key="2">
    <source>
        <dbReference type="ARBA" id="ARBA00022839"/>
    </source>
</evidence>
<dbReference type="CDD" id="cd04492">
    <property type="entry name" value="YhaM_OBF_like"/>
    <property type="match status" value="1"/>
</dbReference>
<dbReference type="CDD" id="cd00077">
    <property type="entry name" value="HDc"/>
    <property type="match status" value="1"/>
</dbReference>
<proteinExistence type="predicted"/>
<keyword evidence="2 3" id="KW-0269">Exonuclease</keyword>